<comment type="caution">
    <text evidence="1">The sequence shown here is derived from an EMBL/GenBank/DDBJ whole genome shotgun (WGS) entry which is preliminary data.</text>
</comment>
<sequence length="205" mass="22982">MSHGPEDYTAYVQNRIKEKKLLTGFFNGPDKKTLNTVIDDTMLRVESNTDIKGFTEYEEDILFDDDDPDFHHNVPLISVPIIHRESKNLLFPPATFTLETSLTSMSLVGVHPREFHSSNPGSLSSFSYSLDDITSCCSPQFNSDHVLTIEELRLQMSSCFTCGVSWVEDHVSLDCSECGGYALERPCLICDGSCGAVWKRDLTKV</sequence>
<keyword evidence="2" id="KW-1185">Reference proteome</keyword>
<evidence type="ECO:0000313" key="1">
    <source>
        <dbReference type="EMBL" id="KAK4874719.1"/>
    </source>
</evidence>
<accession>A0AAN7P130</accession>
<protein>
    <submittedName>
        <fullName evidence="1">Uncharacterized protein</fullName>
    </submittedName>
</protein>
<dbReference type="EMBL" id="JARPUR010000006">
    <property type="protein sequence ID" value="KAK4874719.1"/>
    <property type="molecule type" value="Genomic_DNA"/>
</dbReference>
<organism evidence="1 2">
    <name type="scientific">Aquatica leii</name>
    <dbReference type="NCBI Taxonomy" id="1421715"/>
    <lineage>
        <taxon>Eukaryota</taxon>
        <taxon>Metazoa</taxon>
        <taxon>Ecdysozoa</taxon>
        <taxon>Arthropoda</taxon>
        <taxon>Hexapoda</taxon>
        <taxon>Insecta</taxon>
        <taxon>Pterygota</taxon>
        <taxon>Neoptera</taxon>
        <taxon>Endopterygota</taxon>
        <taxon>Coleoptera</taxon>
        <taxon>Polyphaga</taxon>
        <taxon>Elateriformia</taxon>
        <taxon>Elateroidea</taxon>
        <taxon>Lampyridae</taxon>
        <taxon>Luciolinae</taxon>
        <taxon>Aquatica</taxon>
    </lineage>
</organism>
<proteinExistence type="predicted"/>
<gene>
    <name evidence="1" type="ORF">RN001_014079</name>
</gene>
<evidence type="ECO:0000313" key="2">
    <source>
        <dbReference type="Proteomes" id="UP001353858"/>
    </source>
</evidence>
<name>A0AAN7P130_9COLE</name>
<dbReference type="Proteomes" id="UP001353858">
    <property type="component" value="Unassembled WGS sequence"/>
</dbReference>
<reference evidence="2" key="1">
    <citation type="submission" date="2023-01" db="EMBL/GenBank/DDBJ databases">
        <title>Key to firefly adult light organ development and bioluminescence: homeobox transcription factors regulate luciferase expression and transportation to peroxisome.</title>
        <authorList>
            <person name="Fu X."/>
        </authorList>
    </citation>
    <scope>NUCLEOTIDE SEQUENCE [LARGE SCALE GENOMIC DNA]</scope>
</reference>
<dbReference type="AlphaFoldDB" id="A0AAN7P130"/>